<dbReference type="InterPro" id="IPR011576">
    <property type="entry name" value="Pyridox_Oxase_N"/>
</dbReference>
<gene>
    <name evidence="3" type="primary">hutZ</name>
    <name evidence="3" type="ORF">F9817_06640</name>
</gene>
<accession>A0A7X4RTJ9</accession>
<organism evidence="3 4">
    <name type="scientific">Vibrio eleionomae</name>
    <dbReference type="NCBI Taxonomy" id="2653505"/>
    <lineage>
        <taxon>Bacteria</taxon>
        <taxon>Pseudomonadati</taxon>
        <taxon>Pseudomonadota</taxon>
        <taxon>Gammaproteobacteria</taxon>
        <taxon>Vibrionales</taxon>
        <taxon>Vibrionaceae</taxon>
        <taxon>Vibrio</taxon>
    </lineage>
</organism>
<reference evidence="3 4" key="1">
    <citation type="submission" date="2019-10" db="EMBL/GenBank/DDBJ databases">
        <title>Vibrio sp. nov. isolated from a shrimp pond.</title>
        <authorList>
            <person name="Gomez-Gil B."/>
            <person name="Enciso-Ibarra J."/>
            <person name="Enciso-Ibarra K."/>
            <person name="Bolan-Mejia C."/>
        </authorList>
    </citation>
    <scope>NUCLEOTIDE SEQUENCE [LARGE SCALE GENOMIC DNA]</scope>
    <source>
        <strain evidence="3 4">CAIM 722</strain>
    </source>
</reference>
<dbReference type="InterPro" id="IPR014419">
    <property type="entry name" value="HutZ"/>
</dbReference>
<dbReference type="SUPFAM" id="SSF50475">
    <property type="entry name" value="FMN-binding split barrel"/>
    <property type="match status" value="1"/>
</dbReference>
<comment type="caution">
    <text evidence="3">The sequence shown here is derived from an EMBL/GenBank/DDBJ whole genome shotgun (WGS) entry which is preliminary data.</text>
</comment>
<dbReference type="Pfam" id="PF01243">
    <property type="entry name" value="PNPOx_N"/>
    <property type="match status" value="1"/>
</dbReference>
<dbReference type="NCBIfam" id="TIGR04110">
    <property type="entry name" value="heme_HutZ"/>
    <property type="match status" value="1"/>
</dbReference>
<dbReference type="EMBL" id="WEKT01000008">
    <property type="protein sequence ID" value="MZI92871.1"/>
    <property type="molecule type" value="Genomic_DNA"/>
</dbReference>
<dbReference type="GO" id="GO:0070967">
    <property type="term" value="F:coenzyme F420 binding"/>
    <property type="evidence" value="ECO:0007669"/>
    <property type="project" value="TreeGrafter"/>
</dbReference>
<evidence type="ECO:0000313" key="4">
    <source>
        <dbReference type="Proteomes" id="UP000462621"/>
    </source>
</evidence>
<dbReference type="PANTHER" id="PTHR35176:SF6">
    <property type="entry name" value="HEME OXYGENASE HI_0854-RELATED"/>
    <property type="match status" value="1"/>
</dbReference>
<dbReference type="PIRSF" id="PIRSF004633">
    <property type="entry name" value="UCP_PLP_oxd"/>
    <property type="match status" value="1"/>
</dbReference>
<keyword evidence="1" id="KW-0560">Oxidoreductase</keyword>
<dbReference type="InterPro" id="IPR012349">
    <property type="entry name" value="Split_barrel_FMN-bd"/>
</dbReference>
<dbReference type="AlphaFoldDB" id="A0A7X4RTJ9"/>
<name>A0A7X4RTJ9_9VIBR</name>
<dbReference type="Proteomes" id="UP000462621">
    <property type="component" value="Unassembled WGS sequence"/>
</dbReference>
<feature type="domain" description="Pyridoxamine 5'-phosphate oxidase N-terminal" evidence="2">
    <location>
        <begin position="14"/>
        <end position="146"/>
    </location>
</feature>
<evidence type="ECO:0000259" key="2">
    <source>
        <dbReference type="Pfam" id="PF01243"/>
    </source>
</evidence>
<evidence type="ECO:0000313" key="3">
    <source>
        <dbReference type="EMBL" id="MZI92871.1"/>
    </source>
</evidence>
<dbReference type="PANTHER" id="PTHR35176">
    <property type="entry name" value="HEME OXYGENASE HI_0854-RELATED"/>
    <property type="match status" value="1"/>
</dbReference>
<dbReference type="GO" id="GO:0016627">
    <property type="term" value="F:oxidoreductase activity, acting on the CH-CH group of donors"/>
    <property type="evidence" value="ECO:0007669"/>
    <property type="project" value="TreeGrafter"/>
</dbReference>
<dbReference type="Gene3D" id="2.30.110.10">
    <property type="entry name" value="Electron Transport, Fmn-binding Protein, Chain A"/>
    <property type="match status" value="1"/>
</dbReference>
<keyword evidence="4" id="KW-1185">Reference proteome</keyword>
<protein>
    <submittedName>
        <fullName evidence="3">Heme utilization protein HutZ</fullName>
    </submittedName>
</protein>
<dbReference type="GO" id="GO:0005829">
    <property type="term" value="C:cytosol"/>
    <property type="evidence" value="ECO:0007669"/>
    <property type="project" value="TreeGrafter"/>
</dbReference>
<dbReference type="InterPro" id="IPR052019">
    <property type="entry name" value="F420H2_bilvrd_red/Heme_oxyg"/>
</dbReference>
<dbReference type="RefSeq" id="WP_161154172.1">
    <property type="nucleotide sequence ID" value="NZ_WEKT01000008.1"/>
</dbReference>
<proteinExistence type="predicted"/>
<evidence type="ECO:0000256" key="1">
    <source>
        <dbReference type="ARBA" id="ARBA00023002"/>
    </source>
</evidence>
<sequence length="185" mass="21152">MDQSVKQQRLQNRLEPEIAEFRQTRRTLQLATVDESGKPTVSYAPFVHNELGYFVFISEIAQHARNVKSNPAVSMMMIEDESESKELYARKRLSFDAQASFVERDSELWTRVLAQLAERFGDIVSTLSKMSDFKLYQLTPEQGLYVKGFGKAYQVSNEDLVDFVHLDEGHQAMSPIPELDALQNA</sequence>